<dbReference type="InterPro" id="IPR010699">
    <property type="entry name" value="DUF1275"/>
</dbReference>
<protein>
    <submittedName>
        <fullName evidence="2">Uncharacterized protein</fullName>
    </submittedName>
</protein>
<feature type="transmembrane region" description="Helical" evidence="1">
    <location>
        <begin position="168"/>
        <end position="190"/>
    </location>
</feature>
<keyword evidence="1" id="KW-0812">Transmembrane</keyword>
<feature type="transmembrane region" description="Helical" evidence="1">
    <location>
        <begin position="275"/>
        <end position="295"/>
    </location>
</feature>
<dbReference type="VEuPathDB" id="FungiDB:CNAG_02339"/>
<evidence type="ECO:0000313" key="3">
    <source>
        <dbReference type="Proteomes" id="UP000010091"/>
    </source>
</evidence>
<dbReference type="OrthoDB" id="5288586at2759"/>
<proteinExistence type="predicted"/>
<feature type="transmembrane region" description="Helical" evidence="1">
    <location>
        <begin position="252"/>
        <end position="269"/>
    </location>
</feature>
<keyword evidence="1" id="KW-1133">Transmembrane helix</keyword>
<evidence type="ECO:0000313" key="2">
    <source>
        <dbReference type="EMBL" id="AFR95490.1"/>
    </source>
</evidence>
<dbReference type="KEGG" id="cng:CNAG_02339"/>
<dbReference type="PANTHER" id="PTHR37488">
    <property type="entry name" value="DUF1275 DOMAIN-CONTAINING PROTEIN"/>
    <property type="match status" value="1"/>
</dbReference>
<dbReference type="AlphaFoldDB" id="J9VUW4"/>
<feature type="transmembrane region" description="Helical" evidence="1">
    <location>
        <begin position="210"/>
        <end position="231"/>
    </location>
</feature>
<organism evidence="2 3">
    <name type="scientific">Cryptococcus neoformans (strain H99 / ATCC 208821 / CBS 10515 / FGSC 9487)</name>
    <name type="common">Cryptococcus neoformans var. grubii serotype A</name>
    <dbReference type="NCBI Taxonomy" id="235443"/>
    <lineage>
        <taxon>Eukaryota</taxon>
        <taxon>Fungi</taxon>
        <taxon>Dikarya</taxon>
        <taxon>Basidiomycota</taxon>
        <taxon>Agaricomycotina</taxon>
        <taxon>Tremellomycetes</taxon>
        <taxon>Tremellales</taxon>
        <taxon>Cryptococcaceae</taxon>
        <taxon>Cryptococcus</taxon>
        <taxon>Cryptococcus neoformans species complex</taxon>
    </lineage>
</organism>
<evidence type="ECO:0000256" key="1">
    <source>
        <dbReference type="SAM" id="Phobius"/>
    </source>
</evidence>
<feature type="transmembrane region" description="Helical" evidence="1">
    <location>
        <begin position="142"/>
        <end position="161"/>
    </location>
</feature>
<accession>J9VUW4</accession>
<dbReference type="HOGENOM" id="CLU_062487_0_0_1"/>
<keyword evidence="3" id="KW-1185">Reference proteome</keyword>
<dbReference type="EMBL" id="CP003825">
    <property type="protein sequence ID" value="AFR95490.1"/>
    <property type="molecule type" value="Genomic_DNA"/>
</dbReference>
<dbReference type="Pfam" id="PF06912">
    <property type="entry name" value="DUF1275"/>
    <property type="match status" value="1"/>
</dbReference>
<keyword evidence="1" id="KW-0472">Membrane</keyword>
<dbReference type="Proteomes" id="UP000010091">
    <property type="component" value="Chromosome 6"/>
</dbReference>
<sequence>MLSILSSNCLSSHFLERQHSSHNFPPTCTVASISKSLFDLEAGSPFNPASPRSVSPTLAANDPFHRRFLSKLFADINPSSVDLVSIYMCFLTGLTASPSFAACFVWCGFQTGNAAQLGLAIAKIFTPDEHKTFGFQKMDQQALTNLLTFLMGAIVGQLGNIMGGRKRIWLLGATLGQMLLMMAAALAAHFCGESGLSDSRGDPSWVTPTGMAALGFLSAAMGLQGAMGTWIDLFSDPFLFSIKHIRTRDVRSLGCFALILGASISRAILRAIGQAPTIAVAIGFRAVLVVWWFWLPGAPLSEEVIQETGKT</sequence>
<name>J9VUW4_CRYN9</name>
<reference evidence="2 3" key="1">
    <citation type="journal article" date="2014" name="PLoS Genet.">
        <title>Analysis of the genome and transcriptome of Cryptococcus neoformans var. grubii reveals complex RNA expression and microevolution leading to virulence attenuation.</title>
        <authorList>
            <person name="Janbon G."/>
            <person name="Ormerod K.L."/>
            <person name="Paulet D."/>
            <person name="Byrnes E.J.III."/>
            <person name="Yadav V."/>
            <person name="Chatterjee G."/>
            <person name="Mullapudi N."/>
            <person name="Hon C.C."/>
            <person name="Billmyre R.B."/>
            <person name="Brunel F."/>
            <person name="Bahn Y.S."/>
            <person name="Chen W."/>
            <person name="Chen Y."/>
            <person name="Chow E.W."/>
            <person name="Coppee J.Y."/>
            <person name="Floyd-Averette A."/>
            <person name="Gaillardin C."/>
            <person name="Gerik K.J."/>
            <person name="Goldberg J."/>
            <person name="Gonzalez-Hilarion S."/>
            <person name="Gujja S."/>
            <person name="Hamlin J.L."/>
            <person name="Hsueh Y.P."/>
            <person name="Ianiri G."/>
            <person name="Jones S."/>
            <person name="Kodira C.D."/>
            <person name="Kozubowski L."/>
            <person name="Lam W."/>
            <person name="Marra M."/>
            <person name="Mesner L.D."/>
            <person name="Mieczkowski P.A."/>
            <person name="Moyrand F."/>
            <person name="Nielsen K."/>
            <person name="Proux C."/>
            <person name="Rossignol T."/>
            <person name="Schein J.E."/>
            <person name="Sun S."/>
            <person name="Wollschlaeger C."/>
            <person name="Wood I.A."/>
            <person name="Zeng Q."/>
            <person name="Neuveglise C."/>
            <person name="Newlon C.S."/>
            <person name="Perfect J.R."/>
            <person name="Lodge J.K."/>
            <person name="Idnurm A."/>
            <person name="Stajich J.E."/>
            <person name="Kronstad J.W."/>
            <person name="Sanyal K."/>
            <person name="Heitman J."/>
            <person name="Fraser J.A."/>
            <person name="Cuomo C.A."/>
            <person name="Dietrich F.S."/>
        </authorList>
    </citation>
    <scope>NUCLEOTIDE SEQUENCE [LARGE SCALE GENOMIC DNA]</scope>
    <source>
        <strain evidence="3">H99 / ATCC 208821 / CBS 10515 / FGSC 9487</strain>
    </source>
</reference>
<dbReference type="RefSeq" id="XP_012050088.1">
    <property type="nucleotide sequence ID" value="XM_012194698.1"/>
</dbReference>
<gene>
    <name evidence="2" type="ORF">CNAG_02339</name>
</gene>
<dbReference type="GeneID" id="23885971"/>
<dbReference type="PANTHER" id="PTHR37488:SF2">
    <property type="entry name" value="DUF1275 DOMAIN-CONTAINING PROTEIN"/>
    <property type="match status" value="1"/>
</dbReference>